<evidence type="ECO:0000256" key="3">
    <source>
        <dbReference type="ARBA" id="ARBA00022692"/>
    </source>
</evidence>
<dbReference type="OrthoDB" id="7065842at2"/>
<feature type="transmembrane region" description="Helical" evidence="6">
    <location>
        <begin position="317"/>
        <end position="335"/>
    </location>
</feature>
<dbReference type="RefSeq" id="WP_104831205.1">
    <property type="nucleotide sequence ID" value="NZ_PJCH01000015.1"/>
</dbReference>
<dbReference type="Proteomes" id="UP000239504">
    <property type="component" value="Unassembled WGS sequence"/>
</dbReference>
<feature type="transmembrane region" description="Helical" evidence="6">
    <location>
        <begin position="222"/>
        <end position="244"/>
    </location>
</feature>
<evidence type="ECO:0000256" key="5">
    <source>
        <dbReference type="ARBA" id="ARBA00023136"/>
    </source>
</evidence>
<accession>A0A2S7K0E7</accession>
<feature type="transmembrane region" description="Helical" evidence="6">
    <location>
        <begin position="271"/>
        <end position="296"/>
    </location>
</feature>
<feature type="transmembrane region" description="Helical" evidence="6">
    <location>
        <begin position="126"/>
        <end position="146"/>
    </location>
</feature>
<name>A0A2S7K0E7_9PROT</name>
<evidence type="ECO:0000256" key="1">
    <source>
        <dbReference type="ARBA" id="ARBA00004651"/>
    </source>
</evidence>
<gene>
    <name evidence="7" type="ORF">CW354_16565</name>
</gene>
<dbReference type="EMBL" id="PJCH01000015">
    <property type="protein sequence ID" value="PQA85993.1"/>
    <property type="molecule type" value="Genomic_DNA"/>
</dbReference>
<protein>
    <submittedName>
        <fullName evidence="7">Amino acid permease</fullName>
    </submittedName>
</protein>
<feature type="transmembrane region" description="Helical" evidence="6">
    <location>
        <begin position="341"/>
        <end position="363"/>
    </location>
</feature>
<feature type="transmembrane region" description="Helical" evidence="6">
    <location>
        <begin position="383"/>
        <end position="403"/>
    </location>
</feature>
<dbReference type="Gene3D" id="1.20.1740.10">
    <property type="entry name" value="Amino acid/polyamine transporter I"/>
    <property type="match status" value="1"/>
</dbReference>
<keyword evidence="4 6" id="KW-1133">Transmembrane helix</keyword>
<dbReference type="Pfam" id="PF13520">
    <property type="entry name" value="AA_permease_2"/>
    <property type="match status" value="1"/>
</dbReference>
<feature type="transmembrane region" description="Helical" evidence="6">
    <location>
        <begin position="46"/>
        <end position="66"/>
    </location>
</feature>
<keyword evidence="3 6" id="KW-0812">Transmembrane</keyword>
<keyword evidence="8" id="KW-1185">Reference proteome</keyword>
<feature type="transmembrane region" description="Helical" evidence="6">
    <location>
        <begin position="409"/>
        <end position="426"/>
    </location>
</feature>
<feature type="transmembrane region" description="Helical" evidence="6">
    <location>
        <begin position="87"/>
        <end position="114"/>
    </location>
</feature>
<comment type="subcellular location">
    <subcellularLocation>
        <location evidence="1">Cell membrane</location>
        <topology evidence="1">Multi-pass membrane protein</topology>
    </subcellularLocation>
</comment>
<dbReference type="InterPro" id="IPR050367">
    <property type="entry name" value="APC_superfamily"/>
</dbReference>
<feature type="transmembrane region" description="Helical" evidence="6">
    <location>
        <begin position="12"/>
        <end position="34"/>
    </location>
</feature>
<evidence type="ECO:0000256" key="4">
    <source>
        <dbReference type="ARBA" id="ARBA00022989"/>
    </source>
</evidence>
<evidence type="ECO:0000313" key="8">
    <source>
        <dbReference type="Proteomes" id="UP000239504"/>
    </source>
</evidence>
<sequence length="436" mass="45851">METHNAGLKKGVSLLDIVSIGLGTAVGVSIFSVVAPTAALAGPGMMIAMAASTGPMIVVAIVYAFLGSAAPVSGASYEWSRRFIHPFVGFFISWLRIAGSTAAMVVLTMVLVSYLAMVFPVPLKPAMFVIFTIVFIANLLGVSVAAKGQSAMLIVLLLTCAVFVVICAPDVDFDNYTPVLSKGWPGVIAALPLMITLFLGIESATEVGGEIRNPGRNIPLGILICVVLTAIVYFAVAATALGVLGEERLAASSAPLLDAAVAAAGGIGKPLIIASAFVAIGSSINATFMVFTRFLYAMGRTGVLPRAFGSVHKRFHTPHVGCFVAYAMCCAGLLLPSNLVFLFLAVNIPTLLKYGATSLAAIFMLKKEPALYEQASFRPGRKLIVALAIIGIISAFGIIWMGLSADWRPYTVIAGWAVLGVVYYVVRKRKRETKPA</sequence>
<comment type="caution">
    <text evidence="7">The sequence shown here is derived from an EMBL/GenBank/DDBJ whole genome shotgun (WGS) entry which is preliminary data.</text>
</comment>
<dbReference type="GO" id="GO:0022857">
    <property type="term" value="F:transmembrane transporter activity"/>
    <property type="evidence" value="ECO:0007669"/>
    <property type="project" value="InterPro"/>
</dbReference>
<evidence type="ECO:0000256" key="2">
    <source>
        <dbReference type="ARBA" id="ARBA00022475"/>
    </source>
</evidence>
<dbReference type="AlphaFoldDB" id="A0A2S7K0E7"/>
<keyword evidence="5 6" id="KW-0472">Membrane</keyword>
<reference evidence="7 8" key="1">
    <citation type="submission" date="2017-12" db="EMBL/GenBank/DDBJ databases">
        <authorList>
            <person name="Hurst M.R.H."/>
        </authorList>
    </citation>
    <scope>NUCLEOTIDE SEQUENCE [LARGE SCALE GENOMIC DNA]</scope>
    <source>
        <strain evidence="7 8">SY-3-19</strain>
    </source>
</reference>
<feature type="transmembrane region" description="Helical" evidence="6">
    <location>
        <begin position="153"/>
        <end position="171"/>
    </location>
</feature>
<dbReference type="PANTHER" id="PTHR42770">
    <property type="entry name" value="AMINO ACID TRANSPORTER-RELATED"/>
    <property type="match status" value="1"/>
</dbReference>
<organism evidence="7 8">
    <name type="scientific">Hyphococcus luteus</name>
    <dbReference type="NCBI Taxonomy" id="2058213"/>
    <lineage>
        <taxon>Bacteria</taxon>
        <taxon>Pseudomonadati</taxon>
        <taxon>Pseudomonadota</taxon>
        <taxon>Alphaproteobacteria</taxon>
        <taxon>Parvularculales</taxon>
        <taxon>Parvularculaceae</taxon>
        <taxon>Hyphococcus</taxon>
    </lineage>
</organism>
<dbReference type="PIRSF" id="PIRSF006060">
    <property type="entry name" value="AA_transporter"/>
    <property type="match status" value="1"/>
</dbReference>
<feature type="transmembrane region" description="Helical" evidence="6">
    <location>
        <begin position="183"/>
        <end position="201"/>
    </location>
</feature>
<dbReference type="PANTHER" id="PTHR42770:SF7">
    <property type="entry name" value="MEMBRANE PROTEIN"/>
    <property type="match status" value="1"/>
</dbReference>
<dbReference type="InterPro" id="IPR002293">
    <property type="entry name" value="AA/rel_permease1"/>
</dbReference>
<evidence type="ECO:0000313" key="7">
    <source>
        <dbReference type="EMBL" id="PQA85993.1"/>
    </source>
</evidence>
<proteinExistence type="predicted"/>
<dbReference type="GO" id="GO:0005886">
    <property type="term" value="C:plasma membrane"/>
    <property type="evidence" value="ECO:0007669"/>
    <property type="project" value="UniProtKB-SubCell"/>
</dbReference>
<evidence type="ECO:0000256" key="6">
    <source>
        <dbReference type="SAM" id="Phobius"/>
    </source>
</evidence>
<keyword evidence="2" id="KW-1003">Cell membrane</keyword>